<feature type="repeat" description="ANK" evidence="1">
    <location>
        <begin position="226"/>
        <end position="247"/>
    </location>
</feature>
<evidence type="ECO:0000256" key="2">
    <source>
        <dbReference type="SAM" id="Phobius"/>
    </source>
</evidence>
<keyword evidence="1" id="KW-0040">ANK repeat</keyword>
<dbReference type="InterPro" id="IPR026961">
    <property type="entry name" value="PGG_dom"/>
</dbReference>
<keyword evidence="2" id="KW-1133">Transmembrane helix</keyword>
<protein>
    <submittedName>
        <fullName evidence="4">Ankyrin-2</fullName>
    </submittedName>
</protein>
<proteinExistence type="predicted"/>
<gene>
    <name evidence="4" type="ORF">CJ030_MR4G018835</name>
</gene>
<feature type="domain" description="PGG" evidence="3">
    <location>
        <begin position="399"/>
        <end position="492"/>
    </location>
</feature>
<dbReference type="PANTHER" id="PTHR24128">
    <property type="entry name" value="HOMEOBOX PROTEIN WARIAI"/>
    <property type="match status" value="1"/>
</dbReference>
<feature type="transmembrane region" description="Helical" evidence="2">
    <location>
        <begin position="491"/>
        <end position="512"/>
    </location>
</feature>
<dbReference type="SUPFAM" id="SSF48403">
    <property type="entry name" value="Ankyrin repeat"/>
    <property type="match status" value="1"/>
</dbReference>
<keyword evidence="2" id="KW-0812">Transmembrane</keyword>
<dbReference type="InterPro" id="IPR036770">
    <property type="entry name" value="Ankyrin_rpt-contain_sf"/>
</dbReference>
<dbReference type="Gene3D" id="1.25.40.20">
    <property type="entry name" value="Ankyrin repeat-containing domain"/>
    <property type="match status" value="3"/>
</dbReference>
<dbReference type="EMBL" id="RXIC02000022">
    <property type="protein sequence ID" value="KAB1215033.1"/>
    <property type="molecule type" value="Genomic_DNA"/>
</dbReference>
<dbReference type="SMART" id="SM00248">
    <property type="entry name" value="ANK"/>
    <property type="match status" value="6"/>
</dbReference>
<feature type="transmembrane region" description="Helical" evidence="2">
    <location>
        <begin position="463"/>
        <end position="484"/>
    </location>
</feature>
<dbReference type="Pfam" id="PF00023">
    <property type="entry name" value="Ank"/>
    <property type="match status" value="1"/>
</dbReference>
<feature type="transmembrane region" description="Helical" evidence="2">
    <location>
        <begin position="518"/>
        <end position="541"/>
    </location>
</feature>
<evidence type="ECO:0000313" key="5">
    <source>
        <dbReference type="Proteomes" id="UP000516437"/>
    </source>
</evidence>
<dbReference type="AlphaFoldDB" id="A0A6A1VQG8"/>
<dbReference type="Proteomes" id="UP000516437">
    <property type="component" value="Chromosome 4"/>
</dbReference>
<evidence type="ECO:0000259" key="3">
    <source>
        <dbReference type="Pfam" id="PF13962"/>
    </source>
</evidence>
<keyword evidence="5" id="KW-1185">Reference proteome</keyword>
<dbReference type="PRINTS" id="PR01415">
    <property type="entry name" value="ANKYRIN"/>
</dbReference>
<dbReference type="InterPro" id="IPR002110">
    <property type="entry name" value="Ankyrin_rpt"/>
</dbReference>
<comment type="caution">
    <text evidence="4">The sequence shown here is derived from an EMBL/GenBank/DDBJ whole genome shotgun (WGS) entry which is preliminary data.</text>
</comment>
<organism evidence="4 5">
    <name type="scientific">Morella rubra</name>
    <name type="common">Chinese bayberry</name>
    <dbReference type="NCBI Taxonomy" id="262757"/>
    <lineage>
        <taxon>Eukaryota</taxon>
        <taxon>Viridiplantae</taxon>
        <taxon>Streptophyta</taxon>
        <taxon>Embryophyta</taxon>
        <taxon>Tracheophyta</taxon>
        <taxon>Spermatophyta</taxon>
        <taxon>Magnoliopsida</taxon>
        <taxon>eudicotyledons</taxon>
        <taxon>Gunneridae</taxon>
        <taxon>Pentapetalae</taxon>
        <taxon>rosids</taxon>
        <taxon>fabids</taxon>
        <taxon>Fagales</taxon>
        <taxon>Myricaceae</taxon>
        <taxon>Morella</taxon>
    </lineage>
</organism>
<sequence length="569" mass="62997">MDQSLKNAAEQGNTGFLYSSIQTDPEVLDNVDKIPFVDTPLHAASSAGQIRFAMEIMMLKPSFARKLNQDGLTPMHLALQYDRIPLMVRLLDADKDRIPLVVPDVACPQSTPFLLTHAYHSSDESESDGRCQQGDIEFLYSAILGDPKVLDVIDEIPFAETPLHAAASAGQTHFAMEIMILKPSFARKLNQLGLTPMHLALQYDQIEVVLRLLDVDKDLVRVPGRGGLTPLHYAAEKGFLDVLAEFLCVCPESIQDVTIQRETALHIALKEDVFDAFELLVGWLRRAWSRNAYSRERICLNWKDADVFGAIMHLYIMQGVRLLLDCGANVNAKNSGGCTALDVLQGDNQEIRNLLCRAGARSASSLPTAASFNDFLRSPLSLAGKMKIGFYREAGNLTNEMRNALLVVGALLVTVSYQGALSPPGGVWQDNYNPGTDQLNCTALINSNSSDQVDQTPHQAGKIIMALSNSYYFFIINSLTFYFANSLIIMLLPHCLIGVMFCALLAFLFLSYYAAKSIILPSATLLVLEQLVILNLAIYALHNLHKRLRGEFNRALYRLGGNVPFELLR</sequence>
<dbReference type="PROSITE" id="PS50297">
    <property type="entry name" value="ANK_REP_REGION"/>
    <property type="match status" value="1"/>
</dbReference>
<evidence type="ECO:0000256" key="1">
    <source>
        <dbReference type="PROSITE-ProRule" id="PRU00023"/>
    </source>
</evidence>
<evidence type="ECO:0000313" key="4">
    <source>
        <dbReference type="EMBL" id="KAB1215033.1"/>
    </source>
</evidence>
<dbReference type="OrthoDB" id="674805at2759"/>
<reference evidence="4 5" key="1">
    <citation type="journal article" date="2019" name="Plant Biotechnol. J.">
        <title>The red bayberry genome and genetic basis of sex determination.</title>
        <authorList>
            <person name="Jia H.M."/>
            <person name="Jia H.J."/>
            <person name="Cai Q.L."/>
            <person name="Wang Y."/>
            <person name="Zhao H.B."/>
            <person name="Yang W.F."/>
            <person name="Wang G.Y."/>
            <person name="Li Y.H."/>
            <person name="Zhan D.L."/>
            <person name="Shen Y.T."/>
            <person name="Niu Q.F."/>
            <person name="Chang L."/>
            <person name="Qiu J."/>
            <person name="Zhao L."/>
            <person name="Xie H.B."/>
            <person name="Fu W.Y."/>
            <person name="Jin J."/>
            <person name="Li X.W."/>
            <person name="Jiao Y."/>
            <person name="Zhou C.C."/>
            <person name="Tu T."/>
            <person name="Chai C.Y."/>
            <person name="Gao J.L."/>
            <person name="Fan L.J."/>
            <person name="van de Weg E."/>
            <person name="Wang J.Y."/>
            <person name="Gao Z.S."/>
        </authorList>
    </citation>
    <scope>NUCLEOTIDE SEQUENCE [LARGE SCALE GENOMIC DNA]</scope>
    <source>
        <tissue evidence="4">Leaves</tissue>
    </source>
</reference>
<name>A0A6A1VQG8_9ROSI</name>
<dbReference type="Pfam" id="PF13962">
    <property type="entry name" value="PGG"/>
    <property type="match status" value="1"/>
</dbReference>
<dbReference type="PROSITE" id="PS50088">
    <property type="entry name" value="ANK_REPEAT"/>
    <property type="match status" value="1"/>
</dbReference>
<keyword evidence="2" id="KW-0472">Membrane</keyword>
<dbReference type="Pfam" id="PF12796">
    <property type="entry name" value="Ank_2"/>
    <property type="match status" value="1"/>
</dbReference>
<accession>A0A6A1VQG8</accession>
<dbReference type="PANTHER" id="PTHR24128:SF24">
    <property type="entry name" value="ANKYRIN REPEAT PROTEIN"/>
    <property type="match status" value="1"/>
</dbReference>